<evidence type="ECO:0000313" key="2">
    <source>
        <dbReference type="EMBL" id="KAG2548582.1"/>
    </source>
</evidence>
<evidence type="ECO:0000256" key="1">
    <source>
        <dbReference type="SAM" id="MobiDB-lite"/>
    </source>
</evidence>
<dbReference type="AlphaFoldDB" id="A0A8T0NKD8"/>
<comment type="caution">
    <text evidence="2">The sequence shown here is derived from an EMBL/GenBank/DDBJ whole genome shotgun (WGS) entry which is preliminary data.</text>
</comment>
<dbReference type="Proteomes" id="UP000823388">
    <property type="component" value="Chromosome 9K"/>
</dbReference>
<dbReference type="EMBL" id="CM029053">
    <property type="protein sequence ID" value="KAG2548582.1"/>
    <property type="molecule type" value="Genomic_DNA"/>
</dbReference>
<name>A0A8T0NKD8_PANVG</name>
<proteinExistence type="predicted"/>
<gene>
    <name evidence="2" type="ORF">PVAP13_9KG193985</name>
</gene>
<protein>
    <submittedName>
        <fullName evidence="2">Uncharacterized protein</fullName>
    </submittedName>
</protein>
<keyword evidence="3" id="KW-1185">Reference proteome</keyword>
<feature type="compositionally biased region" description="Basic residues" evidence="1">
    <location>
        <begin position="51"/>
        <end position="63"/>
    </location>
</feature>
<feature type="region of interest" description="Disordered" evidence="1">
    <location>
        <begin position="1"/>
        <end position="138"/>
    </location>
</feature>
<reference evidence="2" key="1">
    <citation type="submission" date="2020-05" db="EMBL/GenBank/DDBJ databases">
        <title>WGS assembly of Panicum virgatum.</title>
        <authorList>
            <person name="Lovell J.T."/>
            <person name="Jenkins J."/>
            <person name="Shu S."/>
            <person name="Juenger T.E."/>
            <person name="Schmutz J."/>
        </authorList>
    </citation>
    <scope>NUCLEOTIDE SEQUENCE</scope>
    <source>
        <strain evidence="2">AP13</strain>
    </source>
</reference>
<sequence>MHHEQPWRGEERKGAWRPRRRKASPPAMKGGCRGRRRGRRALATPGIGARRVGRGRRRWRRVLRLPLQRRNAPGHGTRSPSSPRPSPSSYPDFQRRLPAADALRTGQAPRRSPATSPGRRWRRRRCVPGRATTARPRHAPAARLRLLRAAAAGSELLIRMRPAHCGSLRRAARR</sequence>
<accession>A0A8T0NKD8</accession>
<feature type="compositionally biased region" description="Basic and acidic residues" evidence="1">
    <location>
        <begin position="1"/>
        <end position="14"/>
    </location>
</feature>
<organism evidence="2 3">
    <name type="scientific">Panicum virgatum</name>
    <name type="common">Blackwell switchgrass</name>
    <dbReference type="NCBI Taxonomy" id="38727"/>
    <lineage>
        <taxon>Eukaryota</taxon>
        <taxon>Viridiplantae</taxon>
        <taxon>Streptophyta</taxon>
        <taxon>Embryophyta</taxon>
        <taxon>Tracheophyta</taxon>
        <taxon>Spermatophyta</taxon>
        <taxon>Magnoliopsida</taxon>
        <taxon>Liliopsida</taxon>
        <taxon>Poales</taxon>
        <taxon>Poaceae</taxon>
        <taxon>PACMAD clade</taxon>
        <taxon>Panicoideae</taxon>
        <taxon>Panicodae</taxon>
        <taxon>Paniceae</taxon>
        <taxon>Panicinae</taxon>
        <taxon>Panicum</taxon>
        <taxon>Panicum sect. Hiantes</taxon>
    </lineage>
</organism>
<evidence type="ECO:0000313" key="3">
    <source>
        <dbReference type="Proteomes" id="UP000823388"/>
    </source>
</evidence>